<dbReference type="GO" id="GO:0005737">
    <property type="term" value="C:cytoplasm"/>
    <property type="evidence" value="ECO:0007669"/>
    <property type="project" value="TreeGrafter"/>
</dbReference>
<keyword evidence="1 3" id="KW-0436">Ligase</keyword>
<comment type="caution">
    <text evidence="3">The sequence shown here is derived from an EMBL/GenBank/DDBJ whole genome shotgun (WGS) entry which is preliminary data.</text>
</comment>
<dbReference type="InterPro" id="IPR004143">
    <property type="entry name" value="BPL_LPL_catalytic"/>
</dbReference>
<dbReference type="GO" id="GO:0004077">
    <property type="term" value="F:biotin--[biotin carboxyl-carrier protein] ligase activity"/>
    <property type="evidence" value="ECO:0007669"/>
    <property type="project" value="InterPro"/>
</dbReference>
<dbReference type="PANTHER" id="PTHR12835:SF5">
    <property type="entry name" value="BIOTIN--PROTEIN LIGASE"/>
    <property type="match status" value="1"/>
</dbReference>
<dbReference type="Proteomes" id="UP000007364">
    <property type="component" value="Unassembled WGS sequence"/>
</dbReference>
<gene>
    <name evidence="3" type="ORF">I215_05120</name>
</gene>
<name>K2Q4Y7_9FLAO</name>
<dbReference type="InterPro" id="IPR045864">
    <property type="entry name" value="aa-tRNA-synth_II/BPL/LPL"/>
</dbReference>
<dbReference type="AlphaFoldDB" id="K2Q4Y7"/>
<keyword evidence="4" id="KW-1185">Reference proteome</keyword>
<evidence type="ECO:0000313" key="4">
    <source>
        <dbReference type="Proteomes" id="UP000007364"/>
    </source>
</evidence>
<accession>K2Q4Y7</accession>
<dbReference type="EMBL" id="AMSG01000004">
    <property type="protein sequence ID" value="EKF55906.1"/>
    <property type="molecule type" value="Genomic_DNA"/>
</dbReference>
<organism evidence="3 4">
    <name type="scientific">Galbibacter marinus</name>
    <dbReference type="NCBI Taxonomy" id="555500"/>
    <lineage>
        <taxon>Bacteria</taxon>
        <taxon>Pseudomonadati</taxon>
        <taxon>Bacteroidota</taxon>
        <taxon>Flavobacteriia</taxon>
        <taxon>Flavobacteriales</taxon>
        <taxon>Flavobacteriaceae</taxon>
        <taxon>Galbibacter</taxon>
    </lineage>
</organism>
<dbReference type="Gene3D" id="3.30.930.10">
    <property type="entry name" value="Bira Bifunctional Protein, Domain 2"/>
    <property type="match status" value="1"/>
</dbReference>
<dbReference type="SUPFAM" id="SSF55681">
    <property type="entry name" value="Class II aaRS and biotin synthetases"/>
    <property type="match status" value="1"/>
</dbReference>
<dbReference type="RefSeq" id="WP_008990896.1">
    <property type="nucleotide sequence ID" value="NZ_AMSG01000004.1"/>
</dbReference>
<evidence type="ECO:0000259" key="2">
    <source>
        <dbReference type="PROSITE" id="PS51733"/>
    </source>
</evidence>
<dbReference type="PATRIC" id="fig|555500.3.peg.1059"/>
<evidence type="ECO:0000313" key="3">
    <source>
        <dbReference type="EMBL" id="EKF55906.1"/>
    </source>
</evidence>
<dbReference type="Pfam" id="PF03099">
    <property type="entry name" value="BPL_LplA_LipB"/>
    <property type="match status" value="1"/>
</dbReference>
<dbReference type="CDD" id="cd16442">
    <property type="entry name" value="BPL"/>
    <property type="match status" value="1"/>
</dbReference>
<feature type="domain" description="BPL/LPL catalytic" evidence="2">
    <location>
        <begin position="1"/>
        <end position="177"/>
    </location>
</feature>
<protein>
    <submittedName>
        <fullName evidence="3">Biotin--acetyl-CoA-carboxylase ligase</fullName>
    </submittedName>
</protein>
<evidence type="ECO:0000256" key="1">
    <source>
        <dbReference type="ARBA" id="ARBA00022598"/>
    </source>
</evidence>
<dbReference type="PANTHER" id="PTHR12835">
    <property type="entry name" value="BIOTIN PROTEIN LIGASE"/>
    <property type="match status" value="1"/>
</dbReference>
<dbReference type="OrthoDB" id="9807064at2"/>
<proteinExistence type="predicted"/>
<dbReference type="InterPro" id="IPR004408">
    <property type="entry name" value="Biotin_CoA_COase_ligase"/>
</dbReference>
<dbReference type="eggNOG" id="COG0340">
    <property type="taxonomic scope" value="Bacteria"/>
</dbReference>
<sequence>MNLIKLNAIDSTNTYLKALVSNHELEDYTVVMAETQTQGRGQMGTKWVTEPGQNLTFSVFKKISCLQSDEQFYLSIAVSLAIYDALAFFNIPDLKIKWPNDILSWNSKVCGILIENIFKNGHMSAAVIGIGLNLNQSDFDGMINASSLKQITGVYYNKVEVLQKIVDRIKFYEPWVVERRFNDLKTSYENLLFRKDKPSTFKRKDGSLMMGFIKGISDHGMLKVLLEDEVIEYFDLKELRLLY</sequence>
<dbReference type="STRING" id="555500.I215_05120"/>
<dbReference type="PROSITE" id="PS51733">
    <property type="entry name" value="BPL_LPL_CATALYTIC"/>
    <property type="match status" value="1"/>
</dbReference>
<reference evidence="3 4" key="1">
    <citation type="journal article" date="2012" name="J. Bacteriol.">
        <title>Genome Sequence of Galbibacter marinum Type Strain ck-I2-15.</title>
        <authorList>
            <person name="Lai Q."/>
            <person name="Li C."/>
            <person name="Shao Z."/>
        </authorList>
    </citation>
    <scope>NUCLEOTIDE SEQUENCE [LARGE SCALE GENOMIC DNA]</scope>
    <source>
        <strain evidence="4">ck-I2-15</strain>
    </source>
</reference>
<dbReference type="NCBIfam" id="TIGR00121">
    <property type="entry name" value="birA_ligase"/>
    <property type="match status" value="1"/>
</dbReference>